<gene>
    <name evidence="1" type="ORF">C9J27_05685</name>
</gene>
<proteinExistence type="predicted"/>
<sequence>MIVLASQEHYRLCLRAATFLRNNGFHVAFDDRFQPPTGTGEQPDAMGFKNGASCLIEVKVSRSDFLKDRKKHFRVDPESGMGDWRFFLCPPNLISPDELPEGWGLLFAHEKIIKKIHGYPESNSCWTYNKPFSANKQAECDYLYNVARRIQIKGYLDLVYEKLE</sequence>
<dbReference type="Proteomes" id="UP000241426">
    <property type="component" value="Unassembled WGS sequence"/>
</dbReference>
<dbReference type="EMBL" id="PYNF01000003">
    <property type="protein sequence ID" value="PSV00628.1"/>
    <property type="molecule type" value="Genomic_DNA"/>
</dbReference>
<accession>A0A2T3KLP1</accession>
<reference evidence="1 2" key="1">
    <citation type="submission" date="2018-01" db="EMBL/GenBank/DDBJ databases">
        <title>Whole genome sequencing of Histamine producing bacteria.</title>
        <authorList>
            <person name="Butler K."/>
        </authorList>
    </citation>
    <scope>NUCLEOTIDE SEQUENCE [LARGE SCALE GENOMIC DNA]</scope>
    <source>
        <strain evidence="1 2">FS-7.2</strain>
    </source>
</reference>
<comment type="caution">
    <text evidence="1">The sequence shown here is derived from an EMBL/GenBank/DDBJ whole genome shotgun (WGS) entry which is preliminary data.</text>
</comment>
<evidence type="ECO:0000313" key="1">
    <source>
        <dbReference type="EMBL" id="PSV00628.1"/>
    </source>
</evidence>
<evidence type="ECO:0000313" key="2">
    <source>
        <dbReference type="Proteomes" id="UP000241426"/>
    </source>
</evidence>
<name>A0A2T3KLP1_9GAMM</name>
<protein>
    <submittedName>
        <fullName evidence="1">Uncharacterized protein</fullName>
    </submittedName>
</protein>
<dbReference type="AlphaFoldDB" id="A0A2T3KLP1"/>
<organism evidence="1 2">
    <name type="scientific">Photobacterium kishitanii</name>
    <dbReference type="NCBI Taxonomy" id="318456"/>
    <lineage>
        <taxon>Bacteria</taxon>
        <taxon>Pseudomonadati</taxon>
        <taxon>Pseudomonadota</taxon>
        <taxon>Gammaproteobacteria</taxon>
        <taxon>Vibrionales</taxon>
        <taxon>Vibrionaceae</taxon>
        <taxon>Photobacterium</taxon>
    </lineage>
</organism>